<protein>
    <submittedName>
        <fullName evidence="16">TonB-dependent receptor</fullName>
    </submittedName>
</protein>
<keyword evidence="13" id="KW-0732">Signal</keyword>
<organism evidence="16 17">
    <name type="scientific">Novosphingobium fuchskuhlense</name>
    <dbReference type="NCBI Taxonomy" id="1117702"/>
    <lineage>
        <taxon>Bacteria</taxon>
        <taxon>Pseudomonadati</taxon>
        <taxon>Pseudomonadota</taxon>
        <taxon>Alphaproteobacteria</taxon>
        <taxon>Sphingomonadales</taxon>
        <taxon>Sphingomonadaceae</taxon>
        <taxon>Novosphingobium</taxon>
    </lineage>
</organism>
<keyword evidence="17" id="KW-1185">Reference proteome</keyword>
<feature type="chain" id="PRO_5007156906" evidence="13">
    <location>
        <begin position="29"/>
        <end position="811"/>
    </location>
</feature>
<evidence type="ECO:0000256" key="8">
    <source>
        <dbReference type="ARBA" id="ARBA00023077"/>
    </source>
</evidence>
<dbReference type="AlphaFoldDB" id="A0A117UT84"/>
<proteinExistence type="inferred from homology"/>
<keyword evidence="10 11" id="KW-0998">Cell outer membrane</keyword>
<keyword evidence="16" id="KW-0675">Receptor</keyword>
<keyword evidence="5 11" id="KW-0812">Transmembrane</keyword>
<dbReference type="InterPro" id="IPR039426">
    <property type="entry name" value="TonB-dep_rcpt-like"/>
</dbReference>
<name>A0A117UT84_9SPHN</name>
<evidence type="ECO:0000256" key="4">
    <source>
        <dbReference type="ARBA" id="ARBA00022496"/>
    </source>
</evidence>
<dbReference type="Pfam" id="PF00593">
    <property type="entry name" value="TonB_dep_Rec_b-barrel"/>
    <property type="match status" value="1"/>
</dbReference>
<feature type="domain" description="TonB-dependent receptor plug" evidence="15">
    <location>
        <begin position="65"/>
        <end position="176"/>
    </location>
</feature>
<evidence type="ECO:0000256" key="3">
    <source>
        <dbReference type="ARBA" id="ARBA00022452"/>
    </source>
</evidence>
<evidence type="ECO:0000256" key="10">
    <source>
        <dbReference type="ARBA" id="ARBA00023237"/>
    </source>
</evidence>
<evidence type="ECO:0000259" key="15">
    <source>
        <dbReference type="Pfam" id="PF07715"/>
    </source>
</evidence>
<gene>
    <name evidence="16" type="ORF">AQZ52_16385</name>
</gene>
<dbReference type="InterPro" id="IPR000531">
    <property type="entry name" value="Beta-barrel_TonB"/>
</dbReference>
<evidence type="ECO:0000256" key="9">
    <source>
        <dbReference type="ARBA" id="ARBA00023136"/>
    </source>
</evidence>
<feature type="signal peptide" evidence="13">
    <location>
        <begin position="1"/>
        <end position="28"/>
    </location>
</feature>
<sequence>MMKLAHSLRSGLLAGAGIIALAASPAFAADEPQAAQAAPAPAAALPDGVPIEEIVVTATKRETNLQKTPISISVVGAADVKNRHVQSLIDLADGAVPSLRVATFEARQSALTIGLRGIVPGDANQPAREQGVGVYLDGVYLGRQHGLNAALFDIERIEVLKGPQGTLFGRNTEGGALSMVLKAPTGEFGGRATAGFGNYGSYTGALHLDLPAIESPLGSVAFKVDGVVAHQDPTTRNPLAGQAGWNQYQRYGGRIAARWKPVDGLTVDLAFDKSRDENTPFYSQLLNYNPLGKPVGTVYDNATKAWYTDATLKTKGIAPLPSQVKAGWFRPDVADIGVPQQPSIDKTQGFTSTIKYKVSPSLELRSITSWRTVSDEQWDNSGGAHRTPVYVPNGNFSRYSLATLDQRQFSTELQAVGSLANVDYVLGLYYFSERANDAARTPNTNKWVSDPVTQLATGYTINDPSQYPLATTARASIAYAKSYAAYGQATWTPISPLHITLGGRYTADRKNGALFTVNGAATNFTFKQDNNRFDPLAVLAYDVAQGVNVYAKYATGYRAGGASSRSLNYRSFGPEEVKSYELGLKTELFDRKVRFNLAGYIMDRNNSQVDFNFFVPQPDGTVRNTLETVNALGTTKIRGVEADLNVRPVDGLALGLSYVYTDTKVPPARNTVQEQLNQQIDPTNTAQIFQDVYIVYTPKNALSGTIDYDYPIGSNGTSLKLHLDGNFADAAYTFDNENVKADKSFVVNGRIALADIRMGEGGQKLTVAGWARNLLNTSYVYRRSNANGAVLGDYGNWNAPRTYGIEATVNF</sequence>
<dbReference type="PANTHER" id="PTHR32552">
    <property type="entry name" value="FERRICHROME IRON RECEPTOR-RELATED"/>
    <property type="match status" value="1"/>
</dbReference>
<accession>A0A117UT84</accession>
<evidence type="ECO:0000256" key="2">
    <source>
        <dbReference type="ARBA" id="ARBA00022448"/>
    </source>
</evidence>
<dbReference type="InterPro" id="IPR012910">
    <property type="entry name" value="Plug_dom"/>
</dbReference>
<dbReference type="PROSITE" id="PS52016">
    <property type="entry name" value="TONB_DEPENDENT_REC_3"/>
    <property type="match status" value="1"/>
</dbReference>
<dbReference type="GO" id="GO:0006826">
    <property type="term" value="P:iron ion transport"/>
    <property type="evidence" value="ECO:0007669"/>
    <property type="project" value="UniProtKB-KW"/>
</dbReference>
<evidence type="ECO:0000256" key="11">
    <source>
        <dbReference type="PROSITE-ProRule" id="PRU01360"/>
    </source>
</evidence>
<dbReference type="GO" id="GO:0009279">
    <property type="term" value="C:cell outer membrane"/>
    <property type="evidence" value="ECO:0007669"/>
    <property type="project" value="UniProtKB-SubCell"/>
</dbReference>
<dbReference type="Gene3D" id="2.40.170.20">
    <property type="entry name" value="TonB-dependent receptor, beta-barrel domain"/>
    <property type="match status" value="1"/>
</dbReference>
<evidence type="ECO:0000313" key="16">
    <source>
        <dbReference type="EMBL" id="KUR70407.1"/>
    </source>
</evidence>
<keyword evidence="4" id="KW-0410">Iron transport</keyword>
<evidence type="ECO:0000256" key="6">
    <source>
        <dbReference type="ARBA" id="ARBA00023004"/>
    </source>
</evidence>
<evidence type="ECO:0000256" key="7">
    <source>
        <dbReference type="ARBA" id="ARBA00023065"/>
    </source>
</evidence>
<dbReference type="SUPFAM" id="SSF56935">
    <property type="entry name" value="Porins"/>
    <property type="match status" value="1"/>
</dbReference>
<reference evidence="16 17" key="1">
    <citation type="submission" date="2015-10" db="EMBL/GenBank/DDBJ databases">
        <title>Draft genome sequence of Novosphingobium fuchskuhlense DSM 25065 isolated from a surface water sample of the southwest basin of Lake Grosse Fuchskuhle.</title>
        <authorList>
            <person name="Ruckert C."/>
            <person name="Winkler A."/>
            <person name="Glaeser J."/>
            <person name="Grossart H.-P."/>
            <person name="Kalinowski J."/>
            <person name="Glaeser S."/>
        </authorList>
    </citation>
    <scope>NUCLEOTIDE SEQUENCE [LARGE SCALE GENOMIC DNA]</scope>
    <source>
        <strain evidence="16 17">FNE08-7</strain>
    </source>
</reference>
<evidence type="ECO:0000259" key="14">
    <source>
        <dbReference type="Pfam" id="PF00593"/>
    </source>
</evidence>
<keyword evidence="9 11" id="KW-0472">Membrane</keyword>
<comment type="caution">
    <text evidence="16">The sequence shown here is derived from an EMBL/GenBank/DDBJ whole genome shotgun (WGS) entry which is preliminary data.</text>
</comment>
<keyword evidence="8 12" id="KW-0798">TonB box</keyword>
<evidence type="ECO:0000313" key="17">
    <source>
        <dbReference type="Proteomes" id="UP000058012"/>
    </source>
</evidence>
<dbReference type="PANTHER" id="PTHR32552:SF81">
    <property type="entry name" value="TONB-DEPENDENT OUTER MEMBRANE RECEPTOR"/>
    <property type="match status" value="1"/>
</dbReference>
<dbReference type="STRING" id="1117702.AQZ52_16385"/>
<evidence type="ECO:0000256" key="12">
    <source>
        <dbReference type="RuleBase" id="RU003357"/>
    </source>
</evidence>
<comment type="similarity">
    <text evidence="11 12">Belongs to the TonB-dependent receptor family.</text>
</comment>
<dbReference type="Proteomes" id="UP000058012">
    <property type="component" value="Unassembled WGS sequence"/>
</dbReference>
<dbReference type="Pfam" id="PF07715">
    <property type="entry name" value="Plug"/>
    <property type="match status" value="1"/>
</dbReference>
<feature type="domain" description="TonB-dependent receptor-like beta-barrel" evidence="14">
    <location>
        <begin position="342"/>
        <end position="774"/>
    </location>
</feature>
<keyword evidence="7" id="KW-0406">Ion transport</keyword>
<keyword evidence="6" id="KW-0408">Iron</keyword>
<evidence type="ECO:0000256" key="13">
    <source>
        <dbReference type="SAM" id="SignalP"/>
    </source>
</evidence>
<evidence type="ECO:0000256" key="1">
    <source>
        <dbReference type="ARBA" id="ARBA00004571"/>
    </source>
</evidence>
<dbReference type="InterPro" id="IPR036942">
    <property type="entry name" value="Beta-barrel_TonB_sf"/>
</dbReference>
<dbReference type="EMBL" id="LLZS01000009">
    <property type="protein sequence ID" value="KUR70407.1"/>
    <property type="molecule type" value="Genomic_DNA"/>
</dbReference>
<evidence type="ECO:0000256" key="5">
    <source>
        <dbReference type="ARBA" id="ARBA00022692"/>
    </source>
</evidence>
<keyword evidence="2 11" id="KW-0813">Transport</keyword>
<keyword evidence="3 11" id="KW-1134">Transmembrane beta strand</keyword>
<comment type="subcellular location">
    <subcellularLocation>
        <location evidence="1 11">Cell outer membrane</location>
        <topology evidence="1 11">Multi-pass membrane protein</topology>
    </subcellularLocation>
</comment>